<gene>
    <name evidence="2" type="ORF">SCAR479_00591</name>
</gene>
<organism evidence="2 3">
    <name type="scientific">Seiridium cardinale</name>
    <dbReference type="NCBI Taxonomy" id="138064"/>
    <lineage>
        <taxon>Eukaryota</taxon>
        <taxon>Fungi</taxon>
        <taxon>Dikarya</taxon>
        <taxon>Ascomycota</taxon>
        <taxon>Pezizomycotina</taxon>
        <taxon>Sordariomycetes</taxon>
        <taxon>Xylariomycetidae</taxon>
        <taxon>Amphisphaeriales</taxon>
        <taxon>Sporocadaceae</taxon>
        <taxon>Seiridium</taxon>
    </lineage>
</organism>
<accession>A0ABR2Y9Y1</accession>
<feature type="region of interest" description="Disordered" evidence="1">
    <location>
        <begin position="1"/>
        <end position="34"/>
    </location>
</feature>
<name>A0ABR2Y9Y1_9PEZI</name>
<protein>
    <submittedName>
        <fullName evidence="2">Uncharacterized protein</fullName>
    </submittedName>
</protein>
<dbReference type="Proteomes" id="UP001465668">
    <property type="component" value="Unassembled WGS sequence"/>
</dbReference>
<evidence type="ECO:0000313" key="3">
    <source>
        <dbReference type="Proteomes" id="UP001465668"/>
    </source>
</evidence>
<proteinExistence type="predicted"/>
<keyword evidence="3" id="KW-1185">Reference proteome</keyword>
<sequence>MVMRRNLSSPPSPAGGVYFHNSIGPDGTGSPRNDTILGPDAVGVIMYSATGWVDMNSMASIAGYGPRS</sequence>
<evidence type="ECO:0000256" key="1">
    <source>
        <dbReference type="SAM" id="MobiDB-lite"/>
    </source>
</evidence>
<dbReference type="EMBL" id="JARVKM010000001">
    <property type="protein sequence ID" value="KAK9784032.1"/>
    <property type="molecule type" value="Genomic_DNA"/>
</dbReference>
<reference evidence="2 3" key="1">
    <citation type="submission" date="2024-02" db="EMBL/GenBank/DDBJ databases">
        <title>First draft genome assembly of two strains of Seiridium cardinale.</title>
        <authorList>
            <person name="Emiliani G."/>
            <person name="Scali E."/>
        </authorList>
    </citation>
    <scope>NUCLEOTIDE SEQUENCE [LARGE SCALE GENOMIC DNA]</scope>
    <source>
        <strain evidence="2 3">BM-138-000479</strain>
    </source>
</reference>
<evidence type="ECO:0000313" key="2">
    <source>
        <dbReference type="EMBL" id="KAK9784032.1"/>
    </source>
</evidence>
<comment type="caution">
    <text evidence="2">The sequence shown here is derived from an EMBL/GenBank/DDBJ whole genome shotgun (WGS) entry which is preliminary data.</text>
</comment>